<dbReference type="InterPro" id="IPR045151">
    <property type="entry name" value="DCAF8"/>
</dbReference>
<evidence type="ECO:0000256" key="3">
    <source>
        <dbReference type="PROSITE-ProRule" id="PRU00221"/>
    </source>
</evidence>
<evidence type="ECO:0000313" key="4">
    <source>
        <dbReference type="EMBL" id="KAF5773285.1"/>
    </source>
</evidence>
<dbReference type="SUPFAM" id="SSF50978">
    <property type="entry name" value="WD40 repeat-like"/>
    <property type="match status" value="1"/>
</dbReference>
<dbReference type="Pfam" id="PF00400">
    <property type="entry name" value="WD40"/>
    <property type="match status" value="2"/>
</dbReference>
<dbReference type="InterPro" id="IPR019775">
    <property type="entry name" value="WD40_repeat_CS"/>
</dbReference>
<organism evidence="4 5">
    <name type="scientific">Helianthus annuus</name>
    <name type="common">Common sunflower</name>
    <dbReference type="NCBI Taxonomy" id="4232"/>
    <lineage>
        <taxon>Eukaryota</taxon>
        <taxon>Viridiplantae</taxon>
        <taxon>Streptophyta</taxon>
        <taxon>Embryophyta</taxon>
        <taxon>Tracheophyta</taxon>
        <taxon>Spermatophyta</taxon>
        <taxon>Magnoliopsida</taxon>
        <taxon>eudicotyledons</taxon>
        <taxon>Gunneridae</taxon>
        <taxon>Pentapetalae</taxon>
        <taxon>asterids</taxon>
        <taxon>campanulids</taxon>
        <taxon>Asterales</taxon>
        <taxon>Asteraceae</taxon>
        <taxon>Asteroideae</taxon>
        <taxon>Heliantheae alliance</taxon>
        <taxon>Heliantheae</taxon>
        <taxon>Helianthus</taxon>
    </lineage>
</organism>
<protein>
    <submittedName>
        <fullName evidence="4">Transcription factor WD40-like family</fullName>
    </submittedName>
</protein>
<dbReference type="PROSITE" id="PS50082">
    <property type="entry name" value="WD_REPEATS_2"/>
    <property type="match status" value="1"/>
</dbReference>
<sequence length="175" mass="19129">MTFGIVRGIGLAGKLIGHEGWVVNTIEFNRCGDRLVSGSDDRRVMLWNVATKALVLSYDSGHAKDILQARIIPFTDDRTIVTSGGDGQKLGQVADNDNVQTIELGTHNGRVHKLAVEPGSPHIFYSCGEDGFVQHFDLRSNSSTKLFCCSTFTGTDNLYSSNILSLNSIVVFQHK</sequence>
<keyword evidence="1 3" id="KW-0853">WD repeat</keyword>
<reference evidence="4" key="1">
    <citation type="journal article" date="2017" name="Nature">
        <title>The sunflower genome provides insights into oil metabolism, flowering and Asterid evolution.</title>
        <authorList>
            <person name="Badouin H."/>
            <person name="Gouzy J."/>
            <person name="Grassa C.J."/>
            <person name="Murat F."/>
            <person name="Staton S.E."/>
            <person name="Cottret L."/>
            <person name="Lelandais-Briere C."/>
            <person name="Owens G.L."/>
            <person name="Carrere S."/>
            <person name="Mayjonade B."/>
            <person name="Legrand L."/>
            <person name="Gill N."/>
            <person name="Kane N.C."/>
            <person name="Bowers J.E."/>
            <person name="Hubner S."/>
            <person name="Bellec A."/>
            <person name="Berard A."/>
            <person name="Berges H."/>
            <person name="Blanchet N."/>
            <person name="Boniface M.C."/>
            <person name="Brunel D."/>
            <person name="Catrice O."/>
            <person name="Chaidir N."/>
            <person name="Claudel C."/>
            <person name="Donnadieu C."/>
            <person name="Faraut T."/>
            <person name="Fievet G."/>
            <person name="Helmstetter N."/>
            <person name="King M."/>
            <person name="Knapp S.J."/>
            <person name="Lai Z."/>
            <person name="Le Paslier M.C."/>
            <person name="Lippi Y."/>
            <person name="Lorenzon L."/>
            <person name="Mandel J.R."/>
            <person name="Marage G."/>
            <person name="Marchand G."/>
            <person name="Marquand E."/>
            <person name="Bret-Mestries E."/>
            <person name="Morien E."/>
            <person name="Nambeesan S."/>
            <person name="Nguyen T."/>
            <person name="Pegot-Espagnet P."/>
            <person name="Pouilly N."/>
            <person name="Raftis F."/>
            <person name="Sallet E."/>
            <person name="Schiex T."/>
            <person name="Thomas J."/>
            <person name="Vandecasteele C."/>
            <person name="Vares D."/>
            <person name="Vear F."/>
            <person name="Vautrin S."/>
            <person name="Crespi M."/>
            <person name="Mangin B."/>
            <person name="Burke J.M."/>
            <person name="Salse J."/>
            <person name="Munos S."/>
            <person name="Vincourt P."/>
            <person name="Rieseberg L.H."/>
            <person name="Langlade N.B."/>
        </authorList>
    </citation>
    <scope>NUCLEOTIDE SEQUENCE</scope>
    <source>
        <tissue evidence="4">Leaves</tissue>
    </source>
</reference>
<evidence type="ECO:0000256" key="2">
    <source>
        <dbReference type="ARBA" id="ARBA00022737"/>
    </source>
</evidence>
<dbReference type="InterPro" id="IPR015943">
    <property type="entry name" value="WD40/YVTN_repeat-like_dom_sf"/>
</dbReference>
<reference evidence="4" key="2">
    <citation type="submission" date="2020-06" db="EMBL/GenBank/DDBJ databases">
        <title>Helianthus annuus Genome sequencing and assembly Release 2.</title>
        <authorList>
            <person name="Gouzy J."/>
            <person name="Langlade N."/>
            <person name="Munos S."/>
        </authorList>
    </citation>
    <scope>NUCLEOTIDE SEQUENCE</scope>
    <source>
        <tissue evidence="4">Leaves</tissue>
    </source>
</reference>
<proteinExistence type="predicted"/>
<feature type="repeat" description="WD" evidence="3">
    <location>
        <begin position="23"/>
        <end position="57"/>
    </location>
</feature>
<dbReference type="PANTHER" id="PTHR15574">
    <property type="entry name" value="WD REPEAT DOMAIN-CONTAINING FAMILY"/>
    <property type="match status" value="1"/>
</dbReference>
<dbReference type="AlphaFoldDB" id="A0A9K3EHH2"/>
<keyword evidence="2" id="KW-0677">Repeat</keyword>
<dbReference type="Gramene" id="mRNA:HanXRQr2_Chr13g0586961">
    <property type="protein sequence ID" value="mRNA:HanXRQr2_Chr13g0586961"/>
    <property type="gene ID" value="HanXRQr2_Chr13g0586961"/>
</dbReference>
<name>A0A9K3EHH2_HELAN</name>
<dbReference type="PROSITE" id="PS00678">
    <property type="entry name" value="WD_REPEATS_1"/>
    <property type="match status" value="1"/>
</dbReference>
<dbReference type="PANTHER" id="PTHR15574:SF65">
    <property type="entry name" value="TRANSDUCIN_WD40 REPEAT-LIKE SUPERFAMILY PROTEIN"/>
    <property type="match status" value="1"/>
</dbReference>
<keyword evidence="5" id="KW-1185">Reference proteome</keyword>
<dbReference type="InterPro" id="IPR001680">
    <property type="entry name" value="WD40_rpt"/>
</dbReference>
<accession>A0A9K3EHH2</accession>
<gene>
    <name evidence="4" type="ORF">HanXRQr2_Chr13g0586961</name>
</gene>
<evidence type="ECO:0000313" key="5">
    <source>
        <dbReference type="Proteomes" id="UP000215914"/>
    </source>
</evidence>
<dbReference type="EMBL" id="MNCJ02000328">
    <property type="protein sequence ID" value="KAF5773285.1"/>
    <property type="molecule type" value="Genomic_DNA"/>
</dbReference>
<evidence type="ECO:0000256" key="1">
    <source>
        <dbReference type="ARBA" id="ARBA00022574"/>
    </source>
</evidence>
<dbReference type="InterPro" id="IPR036322">
    <property type="entry name" value="WD40_repeat_dom_sf"/>
</dbReference>
<dbReference type="SMART" id="SM00320">
    <property type="entry name" value="WD40"/>
    <property type="match status" value="3"/>
</dbReference>
<dbReference type="Gene3D" id="2.130.10.10">
    <property type="entry name" value="YVTN repeat-like/Quinoprotein amine dehydrogenase"/>
    <property type="match status" value="1"/>
</dbReference>
<dbReference type="Proteomes" id="UP000215914">
    <property type="component" value="Unassembled WGS sequence"/>
</dbReference>
<dbReference type="GO" id="GO:0080008">
    <property type="term" value="C:Cul4-RING E3 ubiquitin ligase complex"/>
    <property type="evidence" value="ECO:0000318"/>
    <property type="project" value="GO_Central"/>
</dbReference>
<comment type="caution">
    <text evidence="4">The sequence shown here is derived from an EMBL/GenBank/DDBJ whole genome shotgun (WGS) entry which is preliminary data.</text>
</comment>
<dbReference type="GO" id="GO:0005737">
    <property type="term" value="C:cytoplasm"/>
    <property type="evidence" value="ECO:0000318"/>
    <property type="project" value="GO_Central"/>
</dbReference>